<proteinExistence type="predicted"/>
<gene>
    <name evidence="1" type="ORF">O3P69_020780</name>
</gene>
<dbReference type="AlphaFoldDB" id="A0AAW0TPP5"/>
<comment type="caution">
    <text evidence="1">The sequence shown here is derived from an EMBL/GenBank/DDBJ whole genome shotgun (WGS) entry which is preliminary data.</text>
</comment>
<evidence type="ECO:0000313" key="2">
    <source>
        <dbReference type="Proteomes" id="UP001487740"/>
    </source>
</evidence>
<evidence type="ECO:0000313" key="1">
    <source>
        <dbReference type="EMBL" id="KAK8389043.1"/>
    </source>
</evidence>
<accession>A0AAW0TPP5</accession>
<organism evidence="1 2">
    <name type="scientific">Scylla paramamosain</name>
    <name type="common">Mud crab</name>
    <dbReference type="NCBI Taxonomy" id="85552"/>
    <lineage>
        <taxon>Eukaryota</taxon>
        <taxon>Metazoa</taxon>
        <taxon>Ecdysozoa</taxon>
        <taxon>Arthropoda</taxon>
        <taxon>Crustacea</taxon>
        <taxon>Multicrustacea</taxon>
        <taxon>Malacostraca</taxon>
        <taxon>Eumalacostraca</taxon>
        <taxon>Eucarida</taxon>
        <taxon>Decapoda</taxon>
        <taxon>Pleocyemata</taxon>
        <taxon>Brachyura</taxon>
        <taxon>Eubrachyura</taxon>
        <taxon>Portunoidea</taxon>
        <taxon>Portunidae</taxon>
        <taxon>Portuninae</taxon>
        <taxon>Scylla</taxon>
    </lineage>
</organism>
<sequence length="152" mass="17182">MHQAPSTLPTPIKAKWLFLGVCSKKDAPSSLLHHNELGDRVEVRLFKMQEPIRHDASVSVVVTVLRVVAVMVVTSAHHWHKEHLQHQPPQSVDQRHQAVTRQHLLQRPVFYFVQCSLHGPDTTEKRQHPQKTLCATSTTPTANFASVLAENN</sequence>
<protein>
    <submittedName>
        <fullName evidence="1">Uncharacterized protein</fullName>
    </submittedName>
</protein>
<dbReference type="Proteomes" id="UP001487740">
    <property type="component" value="Unassembled WGS sequence"/>
</dbReference>
<dbReference type="EMBL" id="JARAKH010000028">
    <property type="protein sequence ID" value="KAK8389043.1"/>
    <property type="molecule type" value="Genomic_DNA"/>
</dbReference>
<reference evidence="1 2" key="1">
    <citation type="submission" date="2023-03" db="EMBL/GenBank/DDBJ databases">
        <title>High-quality genome of Scylla paramamosain provides insights in environmental adaptation.</title>
        <authorList>
            <person name="Zhang L."/>
        </authorList>
    </citation>
    <scope>NUCLEOTIDE SEQUENCE [LARGE SCALE GENOMIC DNA]</scope>
    <source>
        <strain evidence="1">LZ_2023a</strain>
        <tissue evidence="1">Muscle</tissue>
    </source>
</reference>
<name>A0AAW0TPP5_SCYPA</name>
<keyword evidence="2" id="KW-1185">Reference proteome</keyword>